<evidence type="ECO:0000313" key="2">
    <source>
        <dbReference type="Proteomes" id="UP001461498"/>
    </source>
</evidence>
<dbReference type="Proteomes" id="UP001461498">
    <property type="component" value="Unassembled WGS sequence"/>
</dbReference>
<protein>
    <submittedName>
        <fullName evidence="1">Uncharacterized protein</fullName>
    </submittedName>
</protein>
<proteinExistence type="predicted"/>
<accession>A0AAW1CQZ4</accession>
<evidence type="ECO:0000313" key="1">
    <source>
        <dbReference type="EMBL" id="KAK9499949.1"/>
    </source>
</evidence>
<dbReference type="AlphaFoldDB" id="A0AAW1CQZ4"/>
<dbReference type="EMBL" id="JAPXFL010000011">
    <property type="protein sequence ID" value="KAK9499949.1"/>
    <property type="molecule type" value="Genomic_DNA"/>
</dbReference>
<sequence length="52" mass="6106">MLGQSKFLNFNILRSTVFELCKIRTSAYPHTHTDVIHTQTKCRNLSKWVQGR</sequence>
<keyword evidence="2" id="KW-1185">Reference proteome</keyword>
<gene>
    <name evidence="1" type="ORF">O3M35_002882</name>
</gene>
<comment type="caution">
    <text evidence="1">The sequence shown here is derived from an EMBL/GenBank/DDBJ whole genome shotgun (WGS) entry which is preliminary data.</text>
</comment>
<reference evidence="1 2" key="1">
    <citation type="submission" date="2022-12" db="EMBL/GenBank/DDBJ databases">
        <title>Chromosome-level genome assembly of true bugs.</title>
        <authorList>
            <person name="Ma L."/>
            <person name="Li H."/>
        </authorList>
    </citation>
    <scope>NUCLEOTIDE SEQUENCE [LARGE SCALE GENOMIC DNA]</scope>
    <source>
        <strain evidence="1">Lab_2022b</strain>
    </source>
</reference>
<name>A0AAW1CQZ4_9HEMI</name>
<organism evidence="1 2">
    <name type="scientific">Rhynocoris fuscipes</name>
    <dbReference type="NCBI Taxonomy" id="488301"/>
    <lineage>
        <taxon>Eukaryota</taxon>
        <taxon>Metazoa</taxon>
        <taxon>Ecdysozoa</taxon>
        <taxon>Arthropoda</taxon>
        <taxon>Hexapoda</taxon>
        <taxon>Insecta</taxon>
        <taxon>Pterygota</taxon>
        <taxon>Neoptera</taxon>
        <taxon>Paraneoptera</taxon>
        <taxon>Hemiptera</taxon>
        <taxon>Heteroptera</taxon>
        <taxon>Panheteroptera</taxon>
        <taxon>Cimicomorpha</taxon>
        <taxon>Reduviidae</taxon>
        <taxon>Harpactorinae</taxon>
        <taxon>Harpactorini</taxon>
        <taxon>Rhynocoris</taxon>
    </lineage>
</organism>